<dbReference type="InterPro" id="IPR052830">
    <property type="entry name" value="RCC1_domain-containing"/>
</dbReference>
<dbReference type="PROSITE" id="PS00626">
    <property type="entry name" value="RCC1_2"/>
    <property type="match status" value="1"/>
</dbReference>
<dbReference type="InterPro" id="IPR009091">
    <property type="entry name" value="RCC1/BLIP-II"/>
</dbReference>
<proteinExistence type="predicted"/>
<dbReference type="SUPFAM" id="SSF50985">
    <property type="entry name" value="RCC1/BLIP-II"/>
    <property type="match status" value="1"/>
</dbReference>
<evidence type="ECO:0000313" key="4">
    <source>
        <dbReference type="Proteomes" id="UP000000673"/>
    </source>
</evidence>
<dbReference type="PANTHER" id="PTHR46849">
    <property type="entry name" value="RCC1 DOMAIN-CONTAINING PROTEIN 1"/>
    <property type="match status" value="1"/>
</dbReference>
<keyword evidence="4" id="KW-1185">Reference proteome</keyword>
<organism evidence="2">
    <name type="scientific">Anopheles darlingi</name>
    <name type="common">Mosquito</name>
    <dbReference type="NCBI Taxonomy" id="43151"/>
    <lineage>
        <taxon>Eukaryota</taxon>
        <taxon>Metazoa</taxon>
        <taxon>Ecdysozoa</taxon>
        <taxon>Arthropoda</taxon>
        <taxon>Hexapoda</taxon>
        <taxon>Insecta</taxon>
        <taxon>Pterygota</taxon>
        <taxon>Neoptera</taxon>
        <taxon>Endopterygota</taxon>
        <taxon>Diptera</taxon>
        <taxon>Nematocera</taxon>
        <taxon>Culicoidea</taxon>
        <taxon>Culicidae</taxon>
        <taxon>Anophelinae</taxon>
        <taxon>Anopheles</taxon>
    </lineage>
</organism>
<dbReference type="OMA" id="VGLEHCL"/>
<evidence type="ECO:0000313" key="3">
    <source>
        <dbReference type="EnsemblMetazoa" id="ADAC008312-PA"/>
    </source>
</evidence>
<sequence length="356" mass="39339">MADRLWIIGLNPFDLRGNSSLQEIDLHTLIKQPDTKSPPLLIRIGQLHAFIAQGKTLFVFCVLTEERKTVEFAESIVALEVSNKYCLILLETGRLLKYDSNEDRTVTLDFLGVEDKGQQSDELDEIITHLSCGEHVAVACSSKNVVYNIPNKTVTFPRHVRVLKIASGFEHSLLLTRNGDVYSWGSGLRGQLGNGEISTSQDQPKLIDALAGVKIVDIAAAGWHSAAVSAFGDLYTWGWNNQGQLGLAEAKFHGRVVSQPQLITFADEQDISVTRVHCGIGHTIVEVKEAGETDESILVAGCDLQTRFQYDRATVVPSFEGFRKLQPPISQKEGERSLEVGTGPYQVYFLQRNDAV</sequence>
<dbReference type="AlphaFoldDB" id="W5JB57"/>
<feature type="repeat" description="RCC1" evidence="1">
    <location>
        <begin position="232"/>
        <end position="289"/>
    </location>
</feature>
<evidence type="ECO:0000256" key="1">
    <source>
        <dbReference type="PROSITE-ProRule" id="PRU00235"/>
    </source>
</evidence>
<dbReference type="FunCoup" id="W5JB57">
    <property type="interactions" value="199"/>
</dbReference>
<dbReference type="VEuPathDB" id="VectorBase:ADAC008312"/>
<dbReference type="InterPro" id="IPR000408">
    <property type="entry name" value="Reg_chr_condens"/>
</dbReference>
<dbReference type="Gene3D" id="2.130.10.30">
    <property type="entry name" value="Regulator of chromosome condensation 1/beta-lactamase-inhibitor protein II"/>
    <property type="match status" value="1"/>
</dbReference>
<dbReference type="PRINTS" id="PR00633">
    <property type="entry name" value="RCCNDNSATION"/>
</dbReference>
<protein>
    <submittedName>
        <fullName evidence="2">RCC1 domain containing 1</fullName>
    </submittedName>
</protein>
<name>W5JB57_ANODA</name>
<reference evidence="2" key="2">
    <citation type="submission" date="2010-05" db="EMBL/GenBank/DDBJ databases">
        <authorList>
            <person name="Almeida L.G."/>
            <person name="Nicolas M.F."/>
            <person name="Souza R.C."/>
            <person name="Vasconcelos A.T.R."/>
        </authorList>
    </citation>
    <scope>NUCLEOTIDE SEQUENCE</scope>
</reference>
<dbReference type="PROSITE" id="PS50012">
    <property type="entry name" value="RCC1_3"/>
    <property type="match status" value="2"/>
</dbReference>
<dbReference type="STRING" id="43151.W5JB57"/>
<dbReference type="HOGENOM" id="CLU_052729_0_0_1"/>
<dbReference type="VEuPathDB" id="VectorBase:ADAR2_011750"/>
<dbReference type="EnsemblMetazoa" id="ADAC008312-RA">
    <property type="protein sequence ID" value="ADAC008312-PA"/>
    <property type="gene ID" value="ADAC008312"/>
</dbReference>
<dbReference type="EMBL" id="ADMH02001987">
    <property type="protein sequence ID" value="ETN60080.1"/>
    <property type="molecule type" value="Genomic_DNA"/>
</dbReference>
<reference evidence="2 4" key="1">
    <citation type="journal article" date="2010" name="BMC Genomics">
        <title>Combination of measures distinguishes pre-miRNAs from other stem-loops in the genome of the newly sequenced Anopheles darlingi.</title>
        <authorList>
            <person name="Mendes N.D."/>
            <person name="Freitas A.T."/>
            <person name="Vasconcelos A.T."/>
            <person name="Sagot M.F."/>
        </authorList>
    </citation>
    <scope>NUCLEOTIDE SEQUENCE</scope>
</reference>
<accession>W5JB57</accession>
<reference evidence="2" key="3">
    <citation type="journal article" date="2013" name="Nucleic Acids Res.">
        <title>The genome of Anopheles darlingi, the main neotropical malaria vector.</title>
        <authorList>
            <person name="Marinotti O."/>
            <person name="Cerqueira G.C."/>
            <person name="de Almeida L.G."/>
            <person name="Ferro M.I."/>
            <person name="Loreto E.L."/>
            <person name="Zaha A."/>
            <person name="Teixeira S.M."/>
            <person name="Wespiser A.R."/>
            <person name="Almeida E Silva A."/>
            <person name="Schlindwein A.D."/>
            <person name="Pacheco A.C."/>
            <person name="Silva A.L."/>
            <person name="Graveley B.R."/>
            <person name="Walenz B.P."/>
            <person name="Lima Bde A."/>
            <person name="Ribeiro C.A."/>
            <person name="Nunes-Silva C.G."/>
            <person name="de Carvalho C.R."/>
            <person name="Soares C.M."/>
            <person name="de Menezes C.B."/>
            <person name="Matiolli C."/>
            <person name="Caffrey D."/>
            <person name="Araujo D.A."/>
            <person name="de Oliveira D.M."/>
            <person name="Golenbock D."/>
            <person name="Grisard E.C."/>
            <person name="Fantinatti-Garboggini F."/>
            <person name="de Carvalho F.M."/>
            <person name="Barcellos F.G."/>
            <person name="Prosdocimi F."/>
            <person name="May G."/>
            <person name="Azevedo Junior G.M."/>
            <person name="Guimaraes G.M."/>
            <person name="Goldman G.H."/>
            <person name="Padilha I.Q."/>
            <person name="Batista Jda S."/>
            <person name="Ferro J.A."/>
            <person name="Ribeiro J.M."/>
            <person name="Fietto J.L."/>
            <person name="Dabbas K.M."/>
            <person name="Cerdeira L."/>
            <person name="Agnez-Lima L.F."/>
            <person name="Brocchi M."/>
            <person name="de Carvalho M.O."/>
            <person name="Teixeira Mde M."/>
            <person name="Diniz Maia Mde M."/>
            <person name="Goldman M.H."/>
            <person name="Cruz Schneider M.P."/>
            <person name="Felipe M.S."/>
            <person name="Hungria M."/>
            <person name="Nicolas M.F."/>
            <person name="Pereira M."/>
            <person name="Montes M.A."/>
            <person name="Cantao M.E."/>
            <person name="Vincentz M."/>
            <person name="Rafael M.S."/>
            <person name="Silverman N."/>
            <person name="Stoco P.H."/>
            <person name="Souza R.C."/>
            <person name="Vicentini R."/>
            <person name="Gazzinelli R.T."/>
            <person name="Neves Rde O."/>
            <person name="Silva R."/>
            <person name="Astolfi-Filho S."/>
            <person name="Maciel T.E."/>
            <person name="Urmenyi T.P."/>
            <person name="Tadei W.P."/>
            <person name="Camargo E.P."/>
            <person name="de Vasconcelos A.T."/>
        </authorList>
    </citation>
    <scope>NUCLEOTIDE SEQUENCE</scope>
</reference>
<reference evidence="3" key="4">
    <citation type="submission" date="2015-06" db="UniProtKB">
        <authorList>
            <consortium name="EnsemblMetazoa"/>
        </authorList>
    </citation>
    <scope>IDENTIFICATION</scope>
</reference>
<gene>
    <name evidence="2" type="ORF">AND_008312</name>
</gene>
<dbReference type="eggNOG" id="KOG1426">
    <property type="taxonomic scope" value="Eukaryota"/>
</dbReference>
<dbReference type="Proteomes" id="UP000000673">
    <property type="component" value="Unassembled WGS sequence"/>
</dbReference>
<dbReference type="Pfam" id="PF00415">
    <property type="entry name" value="RCC1"/>
    <property type="match status" value="2"/>
</dbReference>
<dbReference type="PANTHER" id="PTHR46849:SF1">
    <property type="entry name" value="RCC1 DOMAIN-CONTAINING PROTEIN 1"/>
    <property type="match status" value="1"/>
</dbReference>
<evidence type="ECO:0000313" key="2">
    <source>
        <dbReference type="EMBL" id="ETN60080.1"/>
    </source>
</evidence>
<feature type="repeat" description="RCC1" evidence="1">
    <location>
        <begin position="179"/>
        <end position="231"/>
    </location>
</feature>